<protein>
    <submittedName>
        <fullName evidence="5">EamA family transporter</fullName>
    </submittedName>
</protein>
<dbReference type="PANTHER" id="PTHR22911:SF137">
    <property type="entry name" value="SOLUTE CARRIER FAMILY 35 MEMBER G2-RELATED"/>
    <property type="match status" value="1"/>
</dbReference>
<feature type="transmembrane region" description="Helical" evidence="3">
    <location>
        <begin position="256"/>
        <end position="276"/>
    </location>
</feature>
<dbReference type="GO" id="GO:0016020">
    <property type="term" value="C:membrane"/>
    <property type="evidence" value="ECO:0007669"/>
    <property type="project" value="InterPro"/>
</dbReference>
<name>A0A841TX40_9BACL</name>
<dbReference type="InterPro" id="IPR000620">
    <property type="entry name" value="EamA_dom"/>
</dbReference>
<comment type="caution">
    <text evidence="5">The sequence shown here is derived from an EMBL/GenBank/DDBJ whole genome shotgun (WGS) entry which is preliminary data.</text>
</comment>
<evidence type="ECO:0000259" key="4">
    <source>
        <dbReference type="Pfam" id="PF00892"/>
    </source>
</evidence>
<comment type="subcellular location">
    <subcellularLocation>
        <location evidence="1">Endomembrane system</location>
        <topology evidence="1">Multi-pass membrane protein</topology>
    </subcellularLocation>
</comment>
<keyword evidence="3" id="KW-1133">Transmembrane helix</keyword>
<feature type="transmembrane region" description="Helical" evidence="3">
    <location>
        <begin position="82"/>
        <end position="99"/>
    </location>
</feature>
<organism evidence="5 6">
    <name type="scientific">Cohnella xylanilytica</name>
    <dbReference type="NCBI Taxonomy" id="557555"/>
    <lineage>
        <taxon>Bacteria</taxon>
        <taxon>Bacillati</taxon>
        <taxon>Bacillota</taxon>
        <taxon>Bacilli</taxon>
        <taxon>Bacillales</taxon>
        <taxon>Paenibacillaceae</taxon>
        <taxon>Cohnella</taxon>
    </lineage>
</organism>
<dbReference type="PANTHER" id="PTHR22911">
    <property type="entry name" value="ACYL-MALONYL CONDENSING ENZYME-RELATED"/>
    <property type="match status" value="1"/>
</dbReference>
<evidence type="ECO:0000256" key="1">
    <source>
        <dbReference type="ARBA" id="ARBA00004127"/>
    </source>
</evidence>
<feature type="transmembrane region" description="Helical" evidence="3">
    <location>
        <begin position="282"/>
        <end position="301"/>
    </location>
</feature>
<dbReference type="SUPFAM" id="SSF103481">
    <property type="entry name" value="Multidrug resistance efflux transporter EmrE"/>
    <property type="match status" value="1"/>
</dbReference>
<proteinExistence type="inferred from homology"/>
<evidence type="ECO:0000256" key="3">
    <source>
        <dbReference type="SAM" id="Phobius"/>
    </source>
</evidence>
<evidence type="ECO:0000256" key="2">
    <source>
        <dbReference type="ARBA" id="ARBA00007362"/>
    </source>
</evidence>
<evidence type="ECO:0000313" key="5">
    <source>
        <dbReference type="EMBL" id="MBB6690204.1"/>
    </source>
</evidence>
<gene>
    <name evidence="5" type="ORF">H7B90_02210</name>
</gene>
<accession>A0A841TX40</accession>
<feature type="transmembrane region" description="Helical" evidence="3">
    <location>
        <begin position="197"/>
        <end position="216"/>
    </location>
</feature>
<keyword evidence="3" id="KW-0472">Membrane</keyword>
<feature type="transmembrane region" description="Helical" evidence="3">
    <location>
        <begin position="161"/>
        <end position="185"/>
    </location>
</feature>
<dbReference type="Pfam" id="PF00892">
    <property type="entry name" value="EamA"/>
    <property type="match status" value="1"/>
</dbReference>
<dbReference type="Proteomes" id="UP000553776">
    <property type="component" value="Unassembled WGS sequence"/>
</dbReference>
<dbReference type="EMBL" id="JACJVR010000005">
    <property type="protein sequence ID" value="MBB6690204.1"/>
    <property type="molecule type" value="Genomic_DNA"/>
</dbReference>
<reference evidence="5 6" key="1">
    <citation type="submission" date="2020-08" db="EMBL/GenBank/DDBJ databases">
        <title>Cohnella phylogeny.</title>
        <authorList>
            <person name="Dunlap C."/>
        </authorList>
    </citation>
    <scope>NUCLEOTIDE SEQUENCE [LARGE SCALE GENOMIC DNA]</scope>
    <source>
        <strain evidence="5 6">DSM 25239</strain>
    </source>
</reference>
<keyword evidence="6" id="KW-1185">Reference proteome</keyword>
<comment type="similarity">
    <text evidence="2">Belongs to the EamA transporter family.</text>
</comment>
<dbReference type="InterPro" id="IPR037185">
    <property type="entry name" value="EmrE-like"/>
</dbReference>
<sequence length="319" mass="33641">MKYRLSVLLGAVCYGILSTIVTKAYEQGYTLGQIVGSQLLTGACLAWCLVLIARWKKRRGDEGHRTASERSGGTVPTWKQRLVLMAAGMPTAVTGLLYYQSLRYIPNSLAILLLFQFTWMGVLVHAIGKRQRPNGVMLATIAVLLGGTLLAAGVLDQGLNRFHWLGVLFGLSSAVSYTAFILLSGRAVPGAHPASRSAWMITGGLALVFVLFPPAFLIDGTLLTGLLPFGVMLGLFGAFLPPLLYAIGVPRIGEGLTGILGAAELPVAVLLSAVVLHERVSAIQWLGVGLVLLGVSLPELLRRAGGTGSGSGGRLRIGG</sequence>
<evidence type="ECO:0000313" key="6">
    <source>
        <dbReference type="Proteomes" id="UP000553776"/>
    </source>
</evidence>
<keyword evidence="3" id="KW-0812">Transmembrane</keyword>
<dbReference type="RefSeq" id="WP_185134231.1">
    <property type="nucleotide sequence ID" value="NZ_JACJVR010000005.1"/>
</dbReference>
<feature type="domain" description="EamA" evidence="4">
    <location>
        <begin position="165"/>
        <end position="297"/>
    </location>
</feature>
<feature type="transmembrane region" description="Helical" evidence="3">
    <location>
        <begin position="136"/>
        <end position="155"/>
    </location>
</feature>
<feature type="transmembrane region" description="Helical" evidence="3">
    <location>
        <begin position="222"/>
        <end position="244"/>
    </location>
</feature>
<dbReference type="AlphaFoldDB" id="A0A841TX40"/>
<feature type="transmembrane region" description="Helical" evidence="3">
    <location>
        <begin position="34"/>
        <end position="55"/>
    </location>
</feature>
<feature type="transmembrane region" description="Helical" evidence="3">
    <location>
        <begin position="105"/>
        <end position="124"/>
    </location>
</feature>